<keyword evidence="2" id="KW-1185">Reference proteome</keyword>
<proteinExistence type="predicted"/>
<sequence>MLDKAKSPREQRSSQTQSVHAAIVRTRRLTLPKGWLLLDRKYFNRCVSKTGTFEGAYSNVAFRLAVVKSVPKQYDKKGKKMSLKKHKNGGKFHLPSKVYRKEAFPATCEKDKLQSKLALGNAPGARLTNLYFAAWNSSSKLYCKS</sequence>
<protein>
    <submittedName>
        <fullName evidence="1">Uncharacterized protein</fullName>
    </submittedName>
</protein>
<dbReference type="Proteomes" id="UP001396334">
    <property type="component" value="Unassembled WGS sequence"/>
</dbReference>
<gene>
    <name evidence="1" type="ORF">V6N11_070183</name>
</gene>
<accession>A0ABR2QEP6</accession>
<reference evidence="1 2" key="1">
    <citation type="journal article" date="2024" name="G3 (Bethesda)">
        <title>Genome assembly of Hibiscus sabdariffa L. provides insights into metabolisms of medicinal natural products.</title>
        <authorList>
            <person name="Kim T."/>
        </authorList>
    </citation>
    <scope>NUCLEOTIDE SEQUENCE [LARGE SCALE GENOMIC DNA]</scope>
    <source>
        <strain evidence="1">TK-2024</strain>
        <tissue evidence="1">Old leaves</tissue>
    </source>
</reference>
<evidence type="ECO:0000313" key="1">
    <source>
        <dbReference type="EMBL" id="KAK8999004.1"/>
    </source>
</evidence>
<organism evidence="1 2">
    <name type="scientific">Hibiscus sabdariffa</name>
    <name type="common">roselle</name>
    <dbReference type="NCBI Taxonomy" id="183260"/>
    <lineage>
        <taxon>Eukaryota</taxon>
        <taxon>Viridiplantae</taxon>
        <taxon>Streptophyta</taxon>
        <taxon>Embryophyta</taxon>
        <taxon>Tracheophyta</taxon>
        <taxon>Spermatophyta</taxon>
        <taxon>Magnoliopsida</taxon>
        <taxon>eudicotyledons</taxon>
        <taxon>Gunneridae</taxon>
        <taxon>Pentapetalae</taxon>
        <taxon>rosids</taxon>
        <taxon>malvids</taxon>
        <taxon>Malvales</taxon>
        <taxon>Malvaceae</taxon>
        <taxon>Malvoideae</taxon>
        <taxon>Hibiscus</taxon>
    </lineage>
</organism>
<name>A0ABR2QEP6_9ROSI</name>
<evidence type="ECO:0000313" key="2">
    <source>
        <dbReference type="Proteomes" id="UP001396334"/>
    </source>
</evidence>
<comment type="caution">
    <text evidence="1">The sequence shown here is derived from an EMBL/GenBank/DDBJ whole genome shotgun (WGS) entry which is preliminary data.</text>
</comment>
<dbReference type="EMBL" id="JBBPBN010000040">
    <property type="protein sequence ID" value="KAK8999004.1"/>
    <property type="molecule type" value="Genomic_DNA"/>
</dbReference>